<organism evidence="11 12">
    <name type="scientific">Raphidocelis subcapitata</name>
    <dbReference type="NCBI Taxonomy" id="307507"/>
    <lineage>
        <taxon>Eukaryota</taxon>
        <taxon>Viridiplantae</taxon>
        <taxon>Chlorophyta</taxon>
        <taxon>core chlorophytes</taxon>
        <taxon>Chlorophyceae</taxon>
        <taxon>CS clade</taxon>
        <taxon>Sphaeropleales</taxon>
        <taxon>Selenastraceae</taxon>
        <taxon>Raphidocelis</taxon>
    </lineage>
</organism>
<evidence type="ECO:0000256" key="3">
    <source>
        <dbReference type="ARBA" id="ARBA00010040"/>
    </source>
</evidence>
<dbReference type="Proteomes" id="UP000247498">
    <property type="component" value="Unassembled WGS sequence"/>
</dbReference>
<dbReference type="Pfam" id="PF00326">
    <property type="entry name" value="Peptidase_S9"/>
    <property type="match status" value="1"/>
</dbReference>
<dbReference type="EC" id="3.4.19.1" evidence="5"/>
<evidence type="ECO:0000256" key="5">
    <source>
        <dbReference type="ARBA" id="ARBA00012917"/>
    </source>
</evidence>
<keyword evidence="6" id="KW-0963">Cytoplasm</keyword>
<feature type="region of interest" description="Disordered" evidence="8">
    <location>
        <begin position="1"/>
        <end position="24"/>
    </location>
</feature>
<name>A0A2V0NV61_9CHLO</name>
<keyword evidence="12" id="KW-1185">Reference proteome</keyword>
<dbReference type="PANTHER" id="PTHR42776">
    <property type="entry name" value="SERINE PEPTIDASE S9 FAMILY MEMBER"/>
    <property type="match status" value="1"/>
</dbReference>
<evidence type="ECO:0000259" key="9">
    <source>
        <dbReference type="Pfam" id="PF00326"/>
    </source>
</evidence>
<dbReference type="InterPro" id="IPR001375">
    <property type="entry name" value="Peptidase_S9_cat"/>
</dbReference>
<dbReference type="GO" id="GO:0004252">
    <property type="term" value="F:serine-type endopeptidase activity"/>
    <property type="evidence" value="ECO:0007669"/>
    <property type="project" value="TreeGrafter"/>
</dbReference>
<comment type="subcellular location">
    <subcellularLocation>
        <location evidence="2">Cytoplasm</location>
    </subcellularLocation>
</comment>
<feature type="compositionally biased region" description="Low complexity" evidence="8">
    <location>
        <begin position="1"/>
        <end position="17"/>
    </location>
</feature>
<evidence type="ECO:0000256" key="6">
    <source>
        <dbReference type="ARBA" id="ARBA00022490"/>
    </source>
</evidence>
<dbReference type="FunCoup" id="A0A2V0NV61">
    <property type="interactions" value="1074"/>
</dbReference>
<evidence type="ECO:0000256" key="1">
    <source>
        <dbReference type="ARBA" id="ARBA00000721"/>
    </source>
</evidence>
<protein>
    <recommendedName>
        <fullName evidence="5">acylaminoacyl-peptidase</fullName>
        <ecNumber evidence="5">3.4.19.1</ecNumber>
    </recommendedName>
</protein>
<dbReference type="GO" id="GO:0008242">
    <property type="term" value="F:omega peptidase activity"/>
    <property type="evidence" value="ECO:0007669"/>
    <property type="project" value="UniProtKB-EC"/>
</dbReference>
<dbReference type="Gene3D" id="3.40.50.1820">
    <property type="entry name" value="alpha/beta hydrolase"/>
    <property type="match status" value="1"/>
</dbReference>
<comment type="caution">
    <text evidence="11">The sequence shown here is derived from an EMBL/GenBank/DDBJ whole genome shotgun (WGS) entry which is preliminary data.</text>
</comment>
<dbReference type="AlphaFoldDB" id="A0A2V0NV61"/>
<keyword evidence="7" id="KW-0378">Hydrolase</keyword>
<dbReference type="STRING" id="307507.A0A2V0NV61"/>
<sequence>MATAVAAPAAARGAPQRAADEAPAGMEAEARLLDQLTSIPQITKATVRPARTGGGVQITVQSAQHNLPVNGKRQLVHTVHVPDASSPGAAFVSGLPVELPQIDMQSVSPSGRRALVVRSNDAGALLEIWDGSRLVKELQVPKSLHGPVVNDGWFSRGAAWSPDEGRICYVAELPAPEKTPQWTGADAKDAAAPRGWRGVAAAQEDWGELNTGKGAPALFALDCGSWGVHKLRGLPPDHSCGQPVWTPDGAGVVFVVWPHAPPNLPSTVRRLGIVFCYNRPCSLLAVPYAAPPPPPPAGDGEADAAAAAAAASAADDEPSAVPLSAPLLSAFAPVFSPDGRLLVFLSQDAAARSGVHSATASMHSIEWRKDGSRDALASGAPPPRTVVPVVRRPASRGGFPGLYAGGFPESPFLSDRTVLVNSQWYSQTVGLAVDLVTGEVEPVTPVGWENGSWAVQGVCGGVVAAVASRPSRPPQLLLARAPPASAAASALSEAAAWRPVSALEVSGEALAEGLPDAAAALAGVEAVVLDVTPSTGDKTLAFQAVVQAPKSRSGPVPVIVFPHGGPHTAIGINCYTPFSLFTALGYAVVAVNYRGSTGFGEDALQSLPGRVGRQDVDDCVDALQAAVDAGIADPDRAAVIGGSHGGFLTGHLVGQFPDRWRCAGLRNPVLNIALMVGITDIPDWCYVETMGTEEGRRRYRPDPTPEDLAHFAASSPIAHVAKVRAPLAFMLGAKDRRIPLEDGRRYIDAVRAAGVPTRVLCFPNDGHAIDKPQSDYEQWVNLAWWLKRYMWDGEPGAAGTKAS</sequence>
<dbReference type="InParanoid" id="A0A2V0NV61"/>
<evidence type="ECO:0000313" key="12">
    <source>
        <dbReference type="Proteomes" id="UP000247498"/>
    </source>
</evidence>
<dbReference type="PANTHER" id="PTHR42776:SF4">
    <property type="entry name" value="ACYLAMINO-ACID-RELEASING ENZYME"/>
    <property type="match status" value="1"/>
</dbReference>
<feature type="domain" description="Peptidase S9 prolyl oligopeptidase catalytic" evidence="9">
    <location>
        <begin position="578"/>
        <end position="790"/>
    </location>
</feature>
<dbReference type="SUPFAM" id="SSF82171">
    <property type="entry name" value="DPP6 N-terminal domain-like"/>
    <property type="match status" value="1"/>
</dbReference>
<proteinExistence type="inferred from homology"/>
<comment type="catalytic activity">
    <reaction evidence="1">
        <text>Cleavage of an N-acetyl or N-formyl amino acid from the N-terminus of a polypeptide.</text>
        <dbReference type="EC" id="3.4.19.1"/>
    </reaction>
</comment>
<evidence type="ECO:0000256" key="4">
    <source>
        <dbReference type="ARBA" id="ARBA00011881"/>
    </source>
</evidence>
<dbReference type="GO" id="GO:0006508">
    <property type="term" value="P:proteolysis"/>
    <property type="evidence" value="ECO:0007669"/>
    <property type="project" value="InterPro"/>
</dbReference>
<evidence type="ECO:0000256" key="7">
    <source>
        <dbReference type="ARBA" id="ARBA00022801"/>
    </source>
</evidence>
<evidence type="ECO:0000256" key="8">
    <source>
        <dbReference type="SAM" id="MobiDB-lite"/>
    </source>
</evidence>
<dbReference type="GO" id="GO:0005737">
    <property type="term" value="C:cytoplasm"/>
    <property type="evidence" value="ECO:0007669"/>
    <property type="project" value="UniProtKB-SubCell"/>
</dbReference>
<gene>
    <name evidence="11" type="ORF">Rsub_04268</name>
</gene>
<comment type="similarity">
    <text evidence="3">Belongs to the peptidase S9C family.</text>
</comment>
<evidence type="ECO:0000259" key="10">
    <source>
        <dbReference type="Pfam" id="PF19283"/>
    </source>
</evidence>
<dbReference type="EMBL" id="BDRX01000025">
    <property type="protein sequence ID" value="GBF91528.1"/>
    <property type="molecule type" value="Genomic_DNA"/>
</dbReference>
<evidence type="ECO:0000313" key="11">
    <source>
        <dbReference type="EMBL" id="GBF91528.1"/>
    </source>
</evidence>
<accession>A0A2V0NV61</accession>
<dbReference type="InterPro" id="IPR045550">
    <property type="entry name" value="AARE_N"/>
</dbReference>
<feature type="domain" description="Acylamino-acid-releasing enzyme N-terminal" evidence="10">
    <location>
        <begin position="26"/>
        <end position="485"/>
    </location>
</feature>
<dbReference type="SUPFAM" id="SSF53474">
    <property type="entry name" value="alpha/beta-Hydrolases"/>
    <property type="match status" value="1"/>
</dbReference>
<reference evidence="11 12" key="1">
    <citation type="journal article" date="2018" name="Sci. Rep.">
        <title>Raphidocelis subcapitata (=Pseudokirchneriella subcapitata) provides an insight into genome evolution and environmental adaptations in the Sphaeropleales.</title>
        <authorList>
            <person name="Suzuki S."/>
            <person name="Yamaguchi H."/>
            <person name="Nakajima N."/>
            <person name="Kawachi M."/>
        </authorList>
    </citation>
    <scope>NUCLEOTIDE SEQUENCE [LARGE SCALE GENOMIC DNA]</scope>
    <source>
        <strain evidence="11 12">NIES-35</strain>
    </source>
</reference>
<dbReference type="OrthoDB" id="416344at2759"/>
<comment type="subunit">
    <text evidence="4">Homotetramer.</text>
</comment>
<evidence type="ECO:0000256" key="2">
    <source>
        <dbReference type="ARBA" id="ARBA00004496"/>
    </source>
</evidence>
<dbReference type="InterPro" id="IPR029058">
    <property type="entry name" value="AB_hydrolase_fold"/>
</dbReference>
<dbReference type="Pfam" id="PF19283">
    <property type="entry name" value="APEH_N"/>
    <property type="match status" value="1"/>
</dbReference>